<proteinExistence type="predicted"/>
<sequence>MEQIYEILVASGFEQIAVIQEPVTEAYAGKWGHDLDLKRYIERGKILAVKPL</sequence>
<name>A0AA43RJX7_9LACT</name>
<reference evidence="1" key="1">
    <citation type="submission" date="2023-07" db="EMBL/GenBank/DDBJ databases">
        <title>Between Cages and Wild: Unraveling the Impact of Captivity on Animal Microbiomes and Antimicrobial Resistance.</title>
        <authorList>
            <person name="Schmartz G.P."/>
            <person name="Rehner J."/>
            <person name="Schuff M.J."/>
            <person name="Becker S.L."/>
            <person name="Kravczyk M."/>
            <person name="Gurevich A."/>
            <person name="Francke R."/>
            <person name="Mueller R."/>
            <person name="Keller V."/>
            <person name="Keller A."/>
        </authorList>
    </citation>
    <scope>NUCLEOTIDE SEQUENCE</scope>
    <source>
        <strain evidence="1">S39M_St_73</strain>
    </source>
</reference>
<dbReference type="Proteomes" id="UP001171751">
    <property type="component" value="Unassembled WGS sequence"/>
</dbReference>
<gene>
    <name evidence="1" type="ORF">Q4F26_00570</name>
</gene>
<dbReference type="AlphaFoldDB" id="A0AA43RJX7"/>
<dbReference type="EMBL" id="JAUNQW010000001">
    <property type="protein sequence ID" value="MDO5456813.1"/>
    <property type="molecule type" value="Genomic_DNA"/>
</dbReference>
<evidence type="ECO:0000313" key="1">
    <source>
        <dbReference type="EMBL" id="MDO5456813.1"/>
    </source>
</evidence>
<organism evidence="1 2">
    <name type="scientific">Atopococcus tabaci</name>
    <dbReference type="NCBI Taxonomy" id="269774"/>
    <lineage>
        <taxon>Bacteria</taxon>
        <taxon>Bacillati</taxon>
        <taxon>Bacillota</taxon>
        <taxon>Bacilli</taxon>
        <taxon>Lactobacillales</taxon>
        <taxon>Carnobacteriaceae</taxon>
        <taxon>Atopococcus</taxon>
    </lineage>
</organism>
<evidence type="ECO:0000313" key="2">
    <source>
        <dbReference type="Proteomes" id="UP001171751"/>
    </source>
</evidence>
<comment type="caution">
    <text evidence="1">The sequence shown here is derived from an EMBL/GenBank/DDBJ whole genome shotgun (WGS) entry which is preliminary data.</text>
</comment>
<protein>
    <submittedName>
        <fullName evidence="1">Uncharacterized protein</fullName>
    </submittedName>
</protein>
<keyword evidence="2" id="KW-1185">Reference proteome</keyword>
<accession>A0AA43RJX7</accession>